<evidence type="ECO:0000256" key="1">
    <source>
        <dbReference type="SAM" id="MobiDB-lite"/>
    </source>
</evidence>
<gene>
    <name evidence="2" type="ORF">NDU88_007141</name>
</gene>
<sequence>MRVPPHGGSQVAPDEQQETGRSAATTELSHKDGQERAPQRPHHTSGEAFTAPLCISIARASSNPLMTTRPAGRSGRTQAPVLLTKHMLGFPLYRHSSQGCVSVHTSAAIAYQQGPPATARAGANQCSGWAGDHRSSCCLSFVAPRCLFINSGRRKTARTRGEQLPALPAKFAGCAGPIAAVWAKLCQSPAPLPAGHDALQAATTVLSSSPTASESSSRHPDQPDGAPAHRAGSHRQHAQDEPGYHITQCGAQQNVPAPAAI</sequence>
<evidence type="ECO:0000313" key="3">
    <source>
        <dbReference type="Proteomes" id="UP001066276"/>
    </source>
</evidence>
<evidence type="ECO:0000313" key="2">
    <source>
        <dbReference type="EMBL" id="KAJ1203354.1"/>
    </source>
</evidence>
<comment type="caution">
    <text evidence="2">The sequence shown here is derived from an EMBL/GenBank/DDBJ whole genome shotgun (WGS) entry which is preliminary data.</text>
</comment>
<protein>
    <submittedName>
        <fullName evidence="2">Uncharacterized protein</fullName>
    </submittedName>
</protein>
<dbReference type="AlphaFoldDB" id="A0AAV7VRM8"/>
<feature type="compositionally biased region" description="Basic and acidic residues" evidence="1">
    <location>
        <begin position="28"/>
        <end position="38"/>
    </location>
</feature>
<organism evidence="2 3">
    <name type="scientific">Pleurodeles waltl</name>
    <name type="common">Iberian ribbed newt</name>
    <dbReference type="NCBI Taxonomy" id="8319"/>
    <lineage>
        <taxon>Eukaryota</taxon>
        <taxon>Metazoa</taxon>
        <taxon>Chordata</taxon>
        <taxon>Craniata</taxon>
        <taxon>Vertebrata</taxon>
        <taxon>Euteleostomi</taxon>
        <taxon>Amphibia</taxon>
        <taxon>Batrachia</taxon>
        <taxon>Caudata</taxon>
        <taxon>Salamandroidea</taxon>
        <taxon>Salamandridae</taxon>
        <taxon>Pleurodelinae</taxon>
        <taxon>Pleurodeles</taxon>
    </lineage>
</organism>
<dbReference type="Proteomes" id="UP001066276">
    <property type="component" value="Chromosome 2_1"/>
</dbReference>
<feature type="region of interest" description="Disordered" evidence="1">
    <location>
        <begin position="204"/>
        <end position="261"/>
    </location>
</feature>
<name>A0AAV7VRM8_PLEWA</name>
<reference evidence="2" key="1">
    <citation type="journal article" date="2022" name="bioRxiv">
        <title>Sequencing and chromosome-scale assembly of the giantPleurodeles waltlgenome.</title>
        <authorList>
            <person name="Brown T."/>
            <person name="Elewa A."/>
            <person name="Iarovenko S."/>
            <person name="Subramanian E."/>
            <person name="Araus A.J."/>
            <person name="Petzold A."/>
            <person name="Susuki M."/>
            <person name="Suzuki K.-i.T."/>
            <person name="Hayashi T."/>
            <person name="Toyoda A."/>
            <person name="Oliveira C."/>
            <person name="Osipova E."/>
            <person name="Leigh N.D."/>
            <person name="Simon A."/>
            <person name="Yun M.H."/>
        </authorList>
    </citation>
    <scope>NUCLEOTIDE SEQUENCE</scope>
    <source>
        <strain evidence="2">20211129_DDA</strain>
        <tissue evidence="2">Liver</tissue>
    </source>
</reference>
<dbReference type="EMBL" id="JANPWB010000003">
    <property type="protein sequence ID" value="KAJ1203354.1"/>
    <property type="molecule type" value="Genomic_DNA"/>
</dbReference>
<keyword evidence="3" id="KW-1185">Reference proteome</keyword>
<proteinExistence type="predicted"/>
<feature type="region of interest" description="Disordered" evidence="1">
    <location>
        <begin position="1"/>
        <end position="48"/>
    </location>
</feature>
<accession>A0AAV7VRM8</accession>